<dbReference type="Proteomes" id="UP000198994">
    <property type="component" value="Unassembled WGS sequence"/>
</dbReference>
<gene>
    <name evidence="4" type="ORF">SAMN04488105_107204</name>
</gene>
<feature type="compositionally biased region" description="Low complexity" evidence="2">
    <location>
        <begin position="145"/>
        <end position="154"/>
    </location>
</feature>
<sequence>MTPEEYLAHDAVGLADLVRRGETTPDDLLDAAMAATAAVNGALNVVVSTFEDAARAAIRAGLPDGPFRGVPFLLKDLTAHYAGQPTGSAWGPRLNRPAEADTELVKRYKDAGLVIFGKTTVPELAMDWSTESRAHGASHNPWNPGHTTGTSSGGSAAAVAAGIVPMAHGNDGGGSIRVPASCCGVFGMKPSRGRNPAAPDGDRWMGMLCEHALTWTVRDSAALLDATAGPHPHQFYNSPAGGNFAAEVGRTPGKLRIAVSTRAPYGAPTHPDCIRAVEAQVKLLEELGHSCEWRDIDLPESGWRDFNMMINAEYATDMEIEEKILGRPVGPGDFAPVIWDIIQRGRTIKATDYAQCLAGTHKVAQAVLSLFDDYDVFLSPTLAKPPVRLGSFDLSVTPEQHYTNYLTWMPYTHLFNISGSPAMSVPGMHDADGLPIGCQFAARPAAEALLFRLAGQLEAARPWADSRPPIHYGA</sequence>
<dbReference type="InterPro" id="IPR036928">
    <property type="entry name" value="AS_sf"/>
</dbReference>
<proteinExistence type="inferred from homology"/>
<reference evidence="5" key="1">
    <citation type="submission" date="2016-10" db="EMBL/GenBank/DDBJ databases">
        <authorList>
            <person name="Varghese N."/>
            <person name="Submissions S."/>
        </authorList>
    </citation>
    <scope>NUCLEOTIDE SEQUENCE [LARGE SCALE GENOMIC DNA]</scope>
    <source>
        <strain evidence="5">DSM 10146</strain>
    </source>
</reference>
<dbReference type="OrthoDB" id="9777859at2"/>
<dbReference type="AlphaFoldDB" id="A0A1G7FNV0"/>
<accession>A0A1G7FNV0</accession>
<dbReference type="PANTHER" id="PTHR11895">
    <property type="entry name" value="TRANSAMIDASE"/>
    <property type="match status" value="1"/>
</dbReference>
<protein>
    <submittedName>
        <fullName evidence="4">Amidase</fullName>
    </submittedName>
</protein>
<comment type="similarity">
    <text evidence="1">Belongs to the amidase family.</text>
</comment>
<dbReference type="RefSeq" id="WP_089959541.1">
    <property type="nucleotide sequence ID" value="NZ_FNAV01000007.1"/>
</dbReference>
<feature type="domain" description="Amidase" evidence="3">
    <location>
        <begin position="28"/>
        <end position="450"/>
    </location>
</feature>
<evidence type="ECO:0000313" key="4">
    <source>
        <dbReference type="EMBL" id="SDE77601.1"/>
    </source>
</evidence>
<feature type="region of interest" description="Disordered" evidence="2">
    <location>
        <begin position="135"/>
        <end position="154"/>
    </location>
</feature>
<keyword evidence="5" id="KW-1185">Reference proteome</keyword>
<dbReference type="EMBL" id="FNAV01000007">
    <property type="protein sequence ID" value="SDE77601.1"/>
    <property type="molecule type" value="Genomic_DNA"/>
</dbReference>
<evidence type="ECO:0000256" key="2">
    <source>
        <dbReference type="SAM" id="MobiDB-lite"/>
    </source>
</evidence>
<dbReference type="STRING" id="282683.SAMN04488105_107204"/>
<dbReference type="InterPro" id="IPR023631">
    <property type="entry name" value="Amidase_dom"/>
</dbReference>
<dbReference type="PANTHER" id="PTHR11895:SF7">
    <property type="entry name" value="GLUTAMYL-TRNA(GLN) AMIDOTRANSFERASE SUBUNIT A, MITOCHONDRIAL"/>
    <property type="match status" value="1"/>
</dbReference>
<name>A0A1G7FNV0_9RHOB</name>
<evidence type="ECO:0000256" key="1">
    <source>
        <dbReference type="ARBA" id="ARBA00009199"/>
    </source>
</evidence>
<dbReference type="Gene3D" id="3.90.1300.10">
    <property type="entry name" value="Amidase signature (AS) domain"/>
    <property type="match status" value="1"/>
</dbReference>
<dbReference type="Pfam" id="PF01425">
    <property type="entry name" value="Amidase"/>
    <property type="match status" value="1"/>
</dbReference>
<dbReference type="InterPro" id="IPR000120">
    <property type="entry name" value="Amidase"/>
</dbReference>
<evidence type="ECO:0000313" key="5">
    <source>
        <dbReference type="Proteomes" id="UP000198994"/>
    </source>
</evidence>
<dbReference type="GO" id="GO:0003824">
    <property type="term" value="F:catalytic activity"/>
    <property type="evidence" value="ECO:0007669"/>
    <property type="project" value="InterPro"/>
</dbReference>
<evidence type="ECO:0000259" key="3">
    <source>
        <dbReference type="Pfam" id="PF01425"/>
    </source>
</evidence>
<organism evidence="4 5">
    <name type="scientific">Salipiger thiooxidans</name>
    <dbReference type="NCBI Taxonomy" id="282683"/>
    <lineage>
        <taxon>Bacteria</taxon>
        <taxon>Pseudomonadati</taxon>
        <taxon>Pseudomonadota</taxon>
        <taxon>Alphaproteobacteria</taxon>
        <taxon>Rhodobacterales</taxon>
        <taxon>Roseobacteraceae</taxon>
        <taxon>Salipiger</taxon>
    </lineage>
</organism>
<dbReference type="SUPFAM" id="SSF75304">
    <property type="entry name" value="Amidase signature (AS) enzymes"/>
    <property type="match status" value="1"/>
</dbReference>